<name>A0ABP7L0J7_9MICO</name>
<comment type="caution">
    <text evidence="2">The sequence shown here is derived from an EMBL/GenBank/DDBJ whole genome shotgun (WGS) entry which is preliminary data.</text>
</comment>
<reference evidence="3" key="1">
    <citation type="journal article" date="2019" name="Int. J. Syst. Evol. Microbiol.">
        <title>The Global Catalogue of Microorganisms (GCM) 10K type strain sequencing project: providing services to taxonomists for standard genome sequencing and annotation.</title>
        <authorList>
            <consortium name="The Broad Institute Genomics Platform"/>
            <consortium name="The Broad Institute Genome Sequencing Center for Infectious Disease"/>
            <person name="Wu L."/>
            <person name="Ma J."/>
        </authorList>
    </citation>
    <scope>NUCLEOTIDE SEQUENCE [LARGE SCALE GENOMIC DNA]</scope>
    <source>
        <strain evidence="3">JCM 17021</strain>
    </source>
</reference>
<accession>A0ABP7L0J7</accession>
<evidence type="ECO:0000313" key="3">
    <source>
        <dbReference type="Proteomes" id="UP001501803"/>
    </source>
</evidence>
<dbReference type="InterPro" id="IPR036390">
    <property type="entry name" value="WH_DNA-bd_sf"/>
</dbReference>
<dbReference type="RefSeq" id="WP_345068961.1">
    <property type="nucleotide sequence ID" value="NZ_BAABCN010000012.1"/>
</dbReference>
<dbReference type="Pfam" id="PF09339">
    <property type="entry name" value="HTH_IclR"/>
    <property type="match status" value="1"/>
</dbReference>
<feature type="domain" description="HTH marR-type" evidence="1">
    <location>
        <begin position="27"/>
        <end position="125"/>
    </location>
</feature>
<organism evidence="2 3">
    <name type="scientific">Leifsonia kafniensis</name>
    <dbReference type="NCBI Taxonomy" id="475957"/>
    <lineage>
        <taxon>Bacteria</taxon>
        <taxon>Bacillati</taxon>
        <taxon>Actinomycetota</taxon>
        <taxon>Actinomycetes</taxon>
        <taxon>Micrococcales</taxon>
        <taxon>Microbacteriaceae</taxon>
        <taxon>Leifsonia</taxon>
    </lineage>
</organism>
<dbReference type="InterPro" id="IPR000835">
    <property type="entry name" value="HTH_MarR-typ"/>
</dbReference>
<gene>
    <name evidence="2" type="ORF">GCM10022381_34520</name>
</gene>
<evidence type="ECO:0000313" key="2">
    <source>
        <dbReference type="EMBL" id="GAA3889627.1"/>
    </source>
</evidence>
<sequence length="152" mass="17154">MPEPREPLKPLHYELMLLSRYHLRPPAASSALDRSGYVLLNRLELVDPMTLKELSQALRLDTSTVHRQLGALLRHEYVEYVPGAAGEVARRFAPTAAGRAALLDARASHEHELSAVVGDWPAEKQQQLMSLLRDFNEQVERLESAPWPRLAD</sequence>
<dbReference type="InterPro" id="IPR005471">
    <property type="entry name" value="Tscrpt_reg_IclR_N"/>
</dbReference>
<keyword evidence="3" id="KW-1185">Reference proteome</keyword>
<protein>
    <submittedName>
        <fullName evidence="2">MarR family winged helix-turn-helix transcriptional regulator</fullName>
    </submittedName>
</protein>
<dbReference type="InterPro" id="IPR036388">
    <property type="entry name" value="WH-like_DNA-bd_sf"/>
</dbReference>
<dbReference type="EMBL" id="BAABCN010000012">
    <property type="protein sequence ID" value="GAA3889627.1"/>
    <property type="molecule type" value="Genomic_DNA"/>
</dbReference>
<dbReference type="Gene3D" id="1.10.10.10">
    <property type="entry name" value="Winged helix-like DNA-binding domain superfamily/Winged helix DNA-binding domain"/>
    <property type="match status" value="1"/>
</dbReference>
<dbReference type="SUPFAM" id="SSF46785">
    <property type="entry name" value="Winged helix' DNA-binding domain"/>
    <property type="match status" value="1"/>
</dbReference>
<evidence type="ECO:0000259" key="1">
    <source>
        <dbReference type="SMART" id="SM00347"/>
    </source>
</evidence>
<proteinExistence type="predicted"/>
<dbReference type="Proteomes" id="UP001501803">
    <property type="component" value="Unassembled WGS sequence"/>
</dbReference>
<dbReference type="SMART" id="SM00347">
    <property type="entry name" value="HTH_MARR"/>
    <property type="match status" value="1"/>
</dbReference>